<dbReference type="Proteomes" id="UP000791440">
    <property type="component" value="Unassembled WGS sequence"/>
</dbReference>
<dbReference type="PANTHER" id="PTHR12968:SF2">
    <property type="entry name" value="B9 DOMAIN-CONTAINING PROTEIN 2"/>
    <property type="match status" value="1"/>
</dbReference>
<comment type="subcellular location">
    <subcellularLocation>
        <location evidence="1">Cytoplasm</location>
        <location evidence="1">Cytoskeleton</location>
        <location evidence="1">Cilium basal body</location>
    </subcellularLocation>
</comment>
<dbReference type="PROSITE" id="PS51381">
    <property type="entry name" value="C2_B9"/>
    <property type="match status" value="1"/>
</dbReference>
<evidence type="ECO:0000256" key="2">
    <source>
        <dbReference type="ARBA" id="ARBA00022490"/>
    </source>
</evidence>
<keyword evidence="4" id="KW-0206">Cytoskeleton</keyword>
<reference evidence="9" key="1">
    <citation type="journal article" date="2016" name="Insect Biochem. Mol. Biol.">
        <title>Multifaceted biological insights from a draft genome sequence of the tobacco hornworm moth, Manduca sexta.</title>
        <authorList>
            <person name="Kanost M.R."/>
            <person name="Arrese E.L."/>
            <person name="Cao X."/>
            <person name="Chen Y.R."/>
            <person name="Chellapilla S."/>
            <person name="Goldsmith M.R."/>
            <person name="Grosse-Wilde E."/>
            <person name="Heckel D.G."/>
            <person name="Herndon N."/>
            <person name="Jiang H."/>
            <person name="Papanicolaou A."/>
            <person name="Qu J."/>
            <person name="Soulages J.L."/>
            <person name="Vogel H."/>
            <person name="Walters J."/>
            <person name="Waterhouse R.M."/>
            <person name="Ahn S.J."/>
            <person name="Almeida F.C."/>
            <person name="An C."/>
            <person name="Aqrawi P."/>
            <person name="Bretschneider A."/>
            <person name="Bryant W.B."/>
            <person name="Bucks S."/>
            <person name="Chao H."/>
            <person name="Chevignon G."/>
            <person name="Christen J.M."/>
            <person name="Clarke D.F."/>
            <person name="Dittmer N.T."/>
            <person name="Ferguson L.C.F."/>
            <person name="Garavelou S."/>
            <person name="Gordon K.H.J."/>
            <person name="Gunaratna R.T."/>
            <person name="Han Y."/>
            <person name="Hauser F."/>
            <person name="He Y."/>
            <person name="Heidel-Fischer H."/>
            <person name="Hirsh A."/>
            <person name="Hu Y."/>
            <person name="Jiang H."/>
            <person name="Kalra D."/>
            <person name="Klinner C."/>
            <person name="Konig C."/>
            <person name="Kovar C."/>
            <person name="Kroll A.R."/>
            <person name="Kuwar S.S."/>
            <person name="Lee S.L."/>
            <person name="Lehman R."/>
            <person name="Li K."/>
            <person name="Li Z."/>
            <person name="Liang H."/>
            <person name="Lovelace S."/>
            <person name="Lu Z."/>
            <person name="Mansfield J.H."/>
            <person name="McCulloch K.J."/>
            <person name="Mathew T."/>
            <person name="Morton B."/>
            <person name="Muzny D.M."/>
            <person name="Neunemann D."/>
            <person name="Ongeri F."/>
            <person name="Pauchet Y."/>
            <person name="Pu L.L."/>
            <person name="Pyrousis I."/>
            <person name="Rao X.J."/>
            <person name="Redding A."/>
            <person name="Roesel C."/>
            <person name="Sanchez-Gracia A."/>
            <person name="Schaack S."/>
            <person name="Shukla A."/>
            <person name="Tetreau G."/>
            <person name="Wang Y."/>
            <person name="Xiong G.H."/>
            <person name="Traut W."/>
            <person name="Walsh T.K."/>
            <person name="Worley K.C."/>
            <person name="Wu D."/>
            <person name="Wu W."/>
            <person name="Wu Y.Q."/>
            <person name="Zhang X."/>
            <person name="Zou Z."/>
            <person name="Zucker H."/>
            <person name="Briscoe A.D."/>
            <person name="Burmester T."/>
            <person name="Clem R.J."/>
            <person name="Feyereisen R."/>
            <person name="Grimmelikhuijzen C.J.P."/>
            <person name="Hamodrakas S.J."/>
            <person name="Hansson B.S."/>
            <person name="Huguet E."/>
            <person name="Jermiin L.S."/>
            <person name="Lan Q."/>
            <person name="Lehman H.K."/>
            <person name="Lorenzen M."/>
            <person name="Merzendorfer H."/>
            <person name="Michalopoulos I."/>
            <person name="Morton D.B."/>
            <person name="Muthukrishnan S."/>
            <person name="Oakeshott J.G."/>
            <person name="Palmer W."/>
            <person name="Park Y."/>
            <person name="Passarelli A.L."/>
            <person name="Rozas J."/>
            <person name="Schwartz L.M."/>
            <person name="Smith W."/>
            <person name="Southgate A."/>
            <person name="Vilcinskas A."/>
            <person name="Vogt R."/>
            <person name="Wang P."/>
            <person name="Werren J."/>
            <person name="Yu X.Q."/>
            <person name="Zhou J.J."/>
            <person name="Brown S.J."/>
            <person name="Scherer S.E."/>
            <person name="Richards S."/>
            <person name="Blissard G.W."/>
        </authorList>
    </citation>
    <scope>NUCLEOTIDE SEQUENCE</scope>
</reference>
<dbReference type="InterPro" id="IPR010796">
    <property type="entry name" value="C2_B9-type_dom"/>
</dbReference>
<comment type="similarity">
    <text evidence="6">Belongs to the B9D family.</text>
</comment>
<gene>
    <name evidence="9" type="ORF">O3G_MSEX009401</name>
</gene>
<dbReference type="EMBL" id="JH668498">
    <property type="protein sequence ID" value="KAG6455765.1"/>
    <property type="molecule type" value="Genomic_DNA"/>
</dbReference>
<feature type="domain" description="Tectonic-1-3 N-terminal" evidence="8">
    <location>
        <begin position="277"/>
        <end position="377"/>
    </location>
</feature>
<evidence type="ECO:0000313" key="9">
    <source>
        <dbReference type="EMBL" id="KAG6455765.1"/>
    </source>
</evidence>
<evidence type="ECO:0000256" key="3">
    <source>
        <dbReference type="ARBA" id="ARBA00022794"/>
    </source>
</evidence>
<reference evidence="9" key="2">
    <citation type="submission" date="2020-12" db="EMBL/GenBank/DDBJ databases">
        <authorList>
            <person name="Kanost M."/>
        </authorList>
    </citation>
    <scope>NUCLEOTIDE SEQUENCE</scope>
</reference>
<sequence length="508" mass="57992">MAELHLLGQLQGTTNFLGDFSLFCRYSFQAGPNWTLVSGCPEGQTVSGKSDHSQKVVWAHPIDIHYVTKGIQGWPKIILQVSCLDNIGRSWVVGYGCTSLPSAPGHHTITIPCWAPAASTFTDRIRHYFLGGSSQLLETDIINLGSDRYKLKTKSKGLSINNNMRVLVYFGFTLLSILIQFCVMDFIQDQLQETESLDHNVANSEENDDIKHIHSDKLRKSTKANFELKKPIYRNTSRFILPPSTTMTSTVLDIFYDENITTTDFSFTTDLFTNTEVDNVTEINFPVNIQPPALKPNIKPRTVKDCNCNLLYEVCDINCCCDNDCSYEEQILFHCNNSMNKSTSQDDVCQAYLFYNDDRYRNNVFDSMFCIVKINIPEKRKISHKKVSMPHQYYKWRNYSNLSNKPIFAKEMYEPGDPLWLIGKGSIVSIDLPCPLINNYCSKRKPAVFLKDEELECVVKLEDLEMFNILNVVEQTKIISATNSSMNSSTLVKLFYAPLRKLDSVYLR</sequence>
<dbReference type="InterPro" id="IPR057724">
    <property type="entry name" value="TCTN1-3_N"/>
</dbReference>
<evidence type="ECO:0000256" key="4">
    <source>
        <dbReference type="ARBA" id="ARBA00023212"/>
    </source>
</evidence>
<name>A0A922CQL7_MANSE</name>
<evidence type="ECO:0000256" key="5">
    <source>
        <dbReference type="ARBA" id="ARBA00023273"/>
    </source>
</evidence>
<keyword evidence="5" id="KW-0966">Cell projection</keyword>
<dbReference type="Pfam" id="PF25752">
    <property type="entry name" value="DUF1619_N"/>
    <property type="match status" value="1"/>
</dbReference>
<evidence type="ECO:0000256" key="1">
    <source>
        <dbReference type="ARBA" id="ARBA00004120"/>
    </source>
</evidence>
<evidence type="ECO:0000256" key="6">
    <source>
        <dbReference type="ARBA" id="ARBA00038411"/>
    </source>
</evidence>
<dbReference type="GO" id="GO:0060271">
    <property type="term" value="P:cilium assembly"/>
    <property type="evidence" value="ECO:0007669"/>
    <property type="project" value="TreeGrafter"/>
</dbReference>
<proteinExistence type="inferred from homology"/>
<dbReference type="GO" id="GO:0036038">
    <property type="term" value="C:MKS complex"/>
    <property type="evidence" value="ECO:0007669"/>
    <property type="project" value="TreeGrafter"/>
</dbReference>
<evidence type="ECO:0000259" key="8">
    <source>
        <dbReference type="Pfam" id="PF25752"/>
    </source>
</evidence>
<evidence type="ECO:0000256" key="7">
    <source>
        <dbReference type="ARBA" id="ARBA00039272"/>
    </source>
</evidence>
<evidence type="ECO:0000313" key="10">
    <source>
        <dbReference type="Proteomes" id="UP000791440"/>
    </source>
</evidence>
<accession>A0A922CQL7</accession>
<comment type="caution">
    <text evidence="9">The sequence shown here is derived from an EMBL/GenBank/DDBJ whole genome shotgun (WGS) entry which is preliminary data.</text>
</comment>
<keyword evidence="3" id="KW-0970">Cilium biogenesis/degradation</keyword>
<organism evidence="9 10">
    <name type="scientific">Manduca sexta</name>
    <name type="common">Tobacco hawkmoth</name>
    <name type="synonym">Tobacco hornworm</name>
    <dbReference type="NCBI Taxonomy" id="7130"/>
    <lineage>
        <taxon>Eukaryota</taxon>
        <taxon>Metazoa</taxon>
        <taxon>Ecdysozoa</taxon>
        <taxon>Arthropoda</taxon>
        <taxon>Hexapoda</taxon>
        <taxon>Insecta</taxon>
        <taxon>Pterygota</taxon>
        <taxon>Neoptera</taxon>
        <taxon>Endopterygota</taxon>
        <taxon>Lepidoptera</taxon>
        <taxon>Glossata</taxon>
        <taxon>Ditrysia</taxon>
        <taxon>Bombycoidea</taxon>
        <taxon>Sphingidae</taxon>
        <taxon>Sphinginae</taxon>
        <taxon>Sphingini</taxon>
        <taxon>Manduca</taxon>
    </lineage>
</organism>
<keyword evidence="10" id="KW-1185">Reference proteome</keyword>
<dbReference type="Pfam" id="PF07162">
    <property type="entry name" value="B9-C2"/>
    <property type="match status" value="1"/>
</dbReference>
<dbReference type="AlphaFoldDB" id="A0A922CQL7"/>
<keyword evidence="2" id="KW-0963">Cytoplasm</keyword>
<protein>
    <recommendedName>
        <fullName evidence="7">B9 domain-containing protein 2</fullName>
    </recommendedName>
</protein>
<dbReference type="PANTHER" id="PTHR12968">
    <property type="entry name" value="B9 DOMAIN-CONTAINING"/>
    <property type="match status" value="1"/>
</dbReference>